<dbReference type="NCBIfam" id="NF003657">
    <property type="entry name" value="PRK05289.1"/>
    <property type="match status" value="1"/>
</dbReference>
<dbReference type="GO" id="GO:0005737">
    <property type="term" value="C:cytoplasm"/>
    <property type="evidence" value="ECO:0007669"/>
    <property type="project" value="UniProtKB-SubCell"/>
</dbReference>
<keyword evidence="9" id="KW-1185">Reference proteome</keyword>
<keyword evidence="6" id="KW-0963">Cytoplasm</keyword>
<proteinExistence type="inferred from homology"/>
<dbReference type="NCBIfam" id="TIGR01852">
    <property type="entry name" value="lipid_A_lpxA"/>
    <property type="match status" value="1"/>
</dbReference>
<sequence length="257" mass="27818">MSIHPTAMVDPKAQVDETAQIGAYSYIGPQVEIGPDCRIDHHVNIQQDAKIGAGTRIWPFASLGTDPQDLKYGGESTRLEVGANVMIREFVTVNRGTGEGGGITRVGDNCLLMAYSHVAHDCQLGNNVIMANSANLGGHCILESNCAIGGLTAVHQFTRIGSYCFVGGMSGVAQDLPPYTLCEGNRAKTHGLNQIGLKRAGFSDETIKALKLAYRIIFRSHVTLKEALPKVREEVEDLPEVRHFLEFIQASTRGVAR</sequence>
<keyword evidence="6" id="KW-0677">Repeat</keyword>
<comment type="function">
    <text evidence="6">Involved in the biosynthesis of lipid A, a phosphorylated glycolipid that anchors the lipopolysaccharide to the outer membrane of the cell.</text>
</comment>
<comment type="caution">
    <text evidence="8">The sequence shown here is derived from an EMBL/GenBank/DDBJ whole genome shotgun (WGS) entry which is preliminary data.</text>
</comment>
<dbReference type="EMBL" id="AZAC01000021">
    <property type="protein sequence ID" value="KIX12900.1"/>
    <property type="molecule type" value="Genomic_DNA"/>
</dbReference>
<dbReference type="OrthoDB" id="9807278at2"/>
<dbReference type="GO" id="GO:0009245">
    <property type="term" value="P:lipid A biosynthetic process"/>
    <property type="evidence" value="ECO:0007669"/>
    <property type="project" value="UniProtKB-UniRule"/>
</dbReference>
<dbReference type="CDD" id="cd03351">
    <property type="entry name" value="LbH_UDP-GlcNAc_AT"/>
    <property type="match status" value="1"/>
</dbReference>
<evidence type="ECO:0000259" key="7">
    <source>
        <dbReference type="Pfam" id="PF13720"/>
    </source>
</evidence>
<evidence type="ECO:0000256" key="4">
    <source>
        <dbReference type="ARBA" id="ARBA00023098"/>
    </source>
</evidence>
<dbReference type="GO" id="GO:0008780">
    <property type="term" value="F:acyl-[acyl-carrier-protein]-UDP-N-acetylglucosamine O-acyltransferase activity"/>
    <property type="evidence" value="ECO:0007669"/>
    <property type="project" value="UniProtKB-UniRule"/>
</dbReference>
<dbReference type="InParanoid" id="A0A0D2JTS5"/>
<evidence type="ECO:0000256" key="2">
    <source>
        <dbReference type="ARBA" id="ARBA00022556"/>
    </source>
</evidence>
<dbReference type="FunCoup" id="A0A0D2JTS5">
    <property type="interactions" value="411"/>
</dbReference>
<dbReference type="STRING" id="1429043.X474_16585"/>
<comment type="catalytic activity">
    <reaction evidence="6">
        <text>a (3R)-hydroxyacyl-[ACP] + UDP-N-acetyl-alpha-D-glucosamine = a UDP-3-O-[(3R)-3-hydroxyacyl]-N-acetyl-alpha-D-glucosamine + holo-[ACP]</text>
        <dbReference type="Rhea" id="RHEA:67812"/>
        <dbReference type="Rhea" id="RHEA-COMP:9685"/>
        <dbReference type="Rhea" id="RHEA-COMP:9945"/>
        <dbReference type="ChEBI" id="CHEBI:57705"/>
        <dbReference type="ChEBI" id="CHEBI:64479"/>
        <dbReference type="ChEBI" id="CHEBI:78827"/>
        <dbReference type="ChEBI" id="CHEBI:173225"/>
        <dbReference type="EC" id="2.3.1.129"/>
    </reaction>
</comment>
<dbReference type="PIRSF" id="PIRSF000456">
    <property type="entry name" value="UDP-GlcNAc_acltr"/>
    <property type="match status" value="1"/>
</dbReference>
<evidence type="ECO:0000313" key="8">
    <source>
        <dbReference type="EMBL" id="KIX12900.1"/>
    </source>
</evidence>
<keyword evidence="2 6" id="KW-0441">Lipid A biosynthesis</keyword>
<dbReference type="Pfam" id="PF13720">
    <property type="entry name" value="Acetyltransf_11"/>
    <property type="match status" value="1"/>
</dbReference>
<protein>
    <recommendedName>
        <fullName evidence="6">Acyl-[acyl-carrier-protein]--UDP-N-acetylglucosamine O-acyltransferase</fullName>
        <shortName evidence="6">UDP-N-acetylglucosamine acyltransferase</shortName>
        <ecNumber evidence="6">2.3.1.129</ecNumber>
    </recommendedName>
</protein>
<evidence type="ECO:0000256" key="5">
    <source>
        <dbReference type="ARBA" id="ARBA00023315"/>
    </source>
</evidence>
<comment type="subunit">
    <text evidence="6">Homotrimer.</text>
</comment>
<dbReference type="EC" id="2.3.1.129" evidence="6"/>
<dbReference type="RefSeq" id="WP_044349995.1">
    <property type="nucleotide sequence ID" value="NZ_AZAC01000021.1"/>
</dbReference>
<organism evidence="8 9">
    <name type="scientific">Dethiosulfatarculus sandiegensis</name>
    <dbReference type="NCBI Taxonomy" id="1429043"/>
    <lineage>
        <taxon>Bacteria</taxon>
        <taxon>Pseudomonadati</taxon>
        <taxon>Thermodesulfobacteriota</taxon>
        <taxon>Desulfarculia</taxon>
        <taxon>Desulfarculales</taxon>
        <taxon>Desulfarculaceae</taxon>
        <taxon>Dethiosulfatarculus</taxon>
    </lineage>
</organism>
<dbReference type="InterPro" id="IPR037157">
    <property type="entry name" value="Acetyltransf_C_sf"/>
</dbReference>
<dbReference type="SUPFAM" id="SSF51161">
    <property type="entry name" value="Trimeric LpxA-like enzymes"/>
    <property type="match status" value="1"/>
</dbReference>
<feature type="domain" description="UDP N-acetylglucosamine O-acyltransferase C-terminal" evidence="7">
    <location>
        <begin position="175"/>
        <end position="255"/>
    </location>
</feature>
<keyword evidence="1 6" id="KW-0444">Lipid biosynthesis</keyword>
<dbReference type="Gene3D" id="2.160.10.10">
    <property type="entry name" value="Hexapeptide repeat proteins"/>
    <property type="match status" value="1"/>
</dbReference>
<dbReference type="Proteomes" id="UP000032233">
    <property type="component" value="Unassembled WGS sequence"/>
</dbReference>
<comment type="subcellular location">
    <subcellularLocation>
        <location evidence="6">Cytoplasm</location>
    </subcellularLocation>
</comment>
<gene>
    <name evidence="6" type="primary">lpxA</name>
    <name evidence="8" type="ORF">X474_16585</name>
</gene>
<dbReference type="AlphaFoldDB" id="A0A0D2JTS5"/>
<evidence type="ECO:0000313" key="9">
    <source>
        <dbReference type="Proteomes" id="UP000032233"/>
    </source>
</evidence>
<comment type="pathway">
    <text evidence="6">Glycolipid biosynthesis; lipid IV(A) biosynthesis; lipid IV(A) from (3R)-3-hydroxytetradecanoyl-[acyl-carrier-protein] and UDP-N-acetyl-alpha-D-glucosamine: step 1/6.</text>
</comment>
<dbReference type="PANTHER" id="PTHR43480:SF1">
    <property type="entry name" value="ACYL-[ACYL-CARRIER-PROTEIN]--UDP-N-ACETYLGLUCOSAMINE O-ACYLTRANSFERASE, MITOCHONDRIAL-RELATED"/>
    <property type="match status" value="1"/>
</dbReference>
<name>A0A0D2JTS5_9BACT</name>
<evidence type="ECO:0000256" key="1">
    <source>
        <dbReference type="ARBA" id="ARBA00022516"/>
    </source>
</evidence>
<keyword evidence="4 6" id="KW-0443">Lipid metabolism</keyword>
<dbReference type="UniPathway" id="UPA00359">
    <property type="reaction ID" value="UER00477"/>
</dbReference>
<dbReference type="InterPro" id="IPR029098">
    <property type="entry name" value="Acetyltransf_C"/>
</dbReference>
<dbReference type="Gene3D" id="1.20.1180.10">
    <property type="entry name" value="Udp N-acetylglucosamine O-acyltransferase, C-terminal domain"/>
    <property type="match status" value="1"/>
</dbReference>
<dbReference type="PATRIC" id="fig|1429043.3.peg.3515"/>
<keyword evidence="5 6" id="KW-0012">Acyltransferase</keyword>
<keyword evidence="3 6" id="KW-0808">Transferase</keyword>
<dbReference type="GO" id="GO:0016020">
    <property type="term" value="C:membrane"/>
    <property type="evidence" value="ECO:0007669"/>
    <property type="project" value="GOC"/>
</dbReference>
<evidence type="ECO:0000256" key="3">
    <source>
        <dbReference type="ARBA" id="ARBA00022679"/>
    </source>
</evidence>
<dbReference type="Pfam" id="PF00132">
    <property type="entry name" value="Hexapep"/>
    <property type="match status" value="2"/>
</dbReference>
<reference evidence="8 9" key="1">
    <citation type="submission" date="2013-11" db="EMBL/GenBank/DDBJ databases">
        <title>Metagenomic analysis of a methanogenic consortium involved in long chain n-alkane degradation.</title>
        <authorList>
            <person name="Davidova I.A."/>
            <person name="Callaghan A.V."/>
            <person name="Wawrik B."/>
            <person name="Pruitt S."/>
            <person name="Marks C."/>
            <person name="Duncan K.E."/>
            <person name="Suflita J.M."/>
        </authorList>
    </citation>
    <scope>NUCLEOTIDE SEQUENCE [LARGE SCALE GENOMIC DNA]</scope>
    <source>
        <strain evidence="8 9">SPR</strain>
    </source>
</reference>
<dbReference type="PANTHER" id="PTHR43480">
    <property type="entry name" value="ACYL-[ACYL-CARRIER-PROTEIN]--UDP-N-ACETYLGLUCOSAMINE O-ACYLTRANSFERASE"/>
    <property type="match status" value="1"/>
</dbReference>
<comment type="similarity">
    <text evidence="6">Belongs to the transferase hexapeptide repeat family. LpxA subfamily.</text>
</comment>
<dbReference type="InterPro" id="IPR010137">
    <property type="entry name" value="Lipid_A_LpxA"/>
</dbReference>
<dbReference type="HAMAP" id="MF_00387">
    <property type="entry name" value="LpxA"/>
    <property type="match status" value="1"/>
</dbReference>
<dbReference type="InterPro" id="IPR011004">
    <property type="entry name" value="Trimer_LpxA-like_sf"/>
</dbReference>
<evidence type="ECO:0000256" key="6">
    <source>
        <dbReference type="HAMAP-Rule" id="MF_00387"/>
    </source>
</evidence>
<dbReference type="InterPro" id="IPR001451">
    <property type="entry name" value="Hexapep"/>
</dbReference>
<accession>A0A0D2JTS5</accession>